<accession>A0A168PAH5</accession>
<organism evidence="2 3">
    <name type="scientific">Paenibacillus antarcticus</name>
    <dbReference type="NCBI Taxonomy" id="253703"/>
    <lineage>
        <taxon>Bacteria</taxon>
        <taxon>Bacillati</taxon>
        <taxon>Bacillota</taxon>
        <taxon>Bacilli</taxon>
        <taxon>Bacillales</taxon>
        <taxon>Paenibacillaceae</taxon>
        <taxon>Paenibacillus</taxon>
    </lineage>
</organism>
<evidence type="ECO:0000313" key="3">
    <source>
        <dbReference type="Proteomes" id="UP000077355"/>
    </source>
</evidence>
<feature type="coiled-coil region" evidence="1">
    <location>
        <begin position="32"/>
        <end position="59"/>
    </location>
</feature>
<dbReference type="Proteomes" id="UP000077355">
    <property type="component" value="Unassembled WGS sequence"/>
</dbReference>
<keyword evidence="1" id="KW-0175">Coiled coil</keyword>
<dbReference type="RefSeq" id="WP_068649497.1">
    <property type="nucleotide sequence ID" value="NZ_CP043611.1"/>
</dbReference>
<evidence type="ECO:0000313" key="2">
    <source>
        <dbReference type="EMBL" id="OAB46567.1"/>
    </source>
</evidence>
<protein>
    <submittedName>
        <fullName evidence="2">Uncharacterized protein</fullName>
    </submittedName>
</protein>
<name>A0A168PAH5_9BACL</name>
<keyword evidence="3" id="KW-1185">Reference proteome</keyword>
<proteinExistence type="predicted"/>
<reference evidence="2 3" key="1">
    <citation type="submission" date="2016-03" db="EMBL/GenBank/DDBJ databases">
        <title>Draft genome sequence of Paenibacillus antarcticus CECT 5836.</title>
        <authorList>
            <person name="Shin S.-K."/>
            <person name="Yi H."/>
        </authorList>
    </citation>
    <scope>NUCLEOTIDE SEQUENCE [LARGE SCALE GENOMIC DNA]</scope>
    <source>
        <strain evidence="2 3">CECT 5836</strain>
    </source>
</reference>
<dbReference type="EMBL" id="LVJI01000015">
    <property type="protein sequence ID" value="OAB46567.1"/>
    <property type="molecule type" value="Genomic_DNA"/>
</dbReference>
<sequence>MKNLLSKVLSIRSYFIQNKYLFAYKFHLETSIRLERTKAEEAEYKAAKALEELKDMKVKKDDFFEHLRSQSSYQAKFIELNGPQCEYTEYVRNILADTKKEATS</sequence>
<comment type="caution">
    <text evidence="2">The sequence shown here is derived from an EMBL/GenBank/DDBJ whole genome shotgun (WGS) entry which is preliminary data.</text>
</comment>
<dbReference type="AlphaFoldDB" id="A0A168PAH5"/>
<gene>
    <name evidence="2" type="ORF">PBAT_11165</name>
</gene>
<evidence type="ECO:0000256" key="1">
    <source>
        <dbReference type="SAM" id="Coils"/>
    </source>
</evidence>